<proteinExistence type="predicted"/>
<feature type="signal peptide" evidence="1">
    <location>
        <begin position="1"/>
        <end position="20"/>
    </location>
</feature>
<protein>
    <submittedName>
        <fullName evidence="3">Uncharacterized protein LOC108666451</fullName>
    </submittedName>
</protein>
<dbReference type="GeneID" id="108666451"/>
<name>A0A8B7N4N1_HYAAZ</name>
<evidence type="ECO:0000256" key="1">
    <source>
        <dbReference type="SAM" id="SignalP"/>
    </source>
</evidence>
<organism evidence="2 3">
    <name type="scientific">Hyalella azteca</name>
    <name type="common">Amphipod</name>
    <dbReference type="NCBI Taxonomy" id="294128"/>
    <lineage>
        <taxon>Eukaryota</taxon>
        <taxon>Metazoa</taxon>
        <taxon>Ecdysozoa</taxon>
        <taxon>Arthropoda</taxon>
        <taxon>Crustacea</taxon>
        <taxon>Multicrustacea</taxon>
        <taxon>Malacostraca</taxon>
        <taxon>Eumalacostraca</taxon>
        <taxon>Peracarida</taxon>
        <taxon>Amphipoda</taxon>
        <taxon>Senticaudata</taxon>
        <taxon>Talitrida</taxon>
        <taxon>Talitroidea</taxon>
        <taxon>Hyalellidae</taxon>
        <taxon>Hyalella</taxon>
    </lineage>
</organism>
<evidence type="ECO:0000313" key="2">
    <source>
        <dbReference type="Proteomes" id="UP000694843"/>
    </source>
</evidence>
<reference evidence="3" key="1">
    <citation type="submission" date="2025-08" db="UniProtKB">
        <authorList>
            <consortium name="RefSeq"/>
        </authorList>
    </citation>
    <scope>IDENTIFICATION</scope>
    <source>
        <tissue evidence="3">Whole organism</tissue>
    </source>
</reference>
<dbReference type="Proteomes" id="UP000694843">
    <property type="component" value="Unplaced"/>
</dbReference>
<dbReference type="AlphaFoldDB" id="A0A8B7N4N1"/>
<gene>
    <name evidence="3" type="primary">LOC108666451</name>
</gene>
<dbReference type="KEGG" id="hazt:108666451"/>
<sequence length="266" mass="29076">MKLIVTLMALFAVMATTTCAYDLLAGYGVKKILESCIGSDVVMKYYEREYAAKARCMNTPMTSPKSTINLRQPAARFPGLVGSALGGGSKNPDPASPLTPQRADSPLTLRGFDWGNFFQQAGVSAGVRTQFIPIPVYVPSGHSIRSVNAEGELQFSKLDQEIRALNLDSALKEDLLESLQECQQVATCIPTSSVRAPLTPSFIRAKSFEKCFLRMKLYACLKKDLRTKRDKFDLAGLGDSLQGADDDEKMLAILWASAALEPSDMF</sequence>
<accession>A0A8B7N4N1</accession>
<feature type="chain" id="PRO_5034480778" evidence="1">
    <location>
        <begin position="21"/>
        <end position="266"/>
    </location>
</feature>
<keyword evidence="2" id="KW-1185">Reference proteome</keyword>
<dbReference type="RefSeq" id="XP_018008817.1">
    <property type="nucleotide sequence ID" value="XM_018153328.2"/>
</dbReference>
<evidence type="ECO:0000313" key="3">
    <source>
        <dbReference type="RefSeq" id="XP_018008817.1"/>
    </source>
</evidence>
<keyword evidence="1" id="KW-0732">Signal</keyword>